<evidence type="ECO:0000313" key="1">
    <source>
        <dbReference type="EMBL" id="SBT06752.1"/>
    </source>
</evidence>
<dbReference type="Proteomes" id="UP000199169">
    <property type="component" value="Unassembled WGS sequence"/>
</dbReference>
<reference evidence="2" key="1">
    <citation type="submission" date="2016-06" db="EMBL/GenBank/DDBJ databases">
        <authorList>
            <person name="McIlroy S.J."/>
            <person name="Karst S.M."/>
            <person name="Albertsen M."/>
        </authorList>
    </citation>
    <scope>NUCLEOTIDE SEQUENCE [LARGE SCALE GENOMIC DNA]</scope>
</reference>
<evidence type="ECO:0000313" key="2">
    <source>
        <dbReference type="Proteomes" id="UP000199169"/>
    </source>
</evidence>
<sequence length="106" mass="12041">MTQARSYVLGLKLPTTDFEIIEAIAKEERRRPSDVIRNVIEDVVEGKIHIEPKEEPDNKRTNVRVDGYTIKKVNAFKKATGMTLDQILHLALMNLRSEDNPAPPTT</sequence>
<dbReference type="RefSeq" id="WP_186407317.1">
    <property type="nucleotide sequence ID" value="NZ_FLQX01000111.1"/>
</dbReference>
<dbReference type="EMBL" id="FLQX01000111">
    <property type="protein sequence ID" value="SBT06752.1"/>
    <property type="molecule type" value="Genomic_DNA"/>
</dbReference>
<name>A0A1A8XQN2_9PROT</name>
<accession>A0A1A8XQN2</accession>
<keyword evidence="2" id="KW-1185">Reference proteome</keyword>
<proteinExistence type="predicted"/>
<gene>
    <name evidence="1" type="ORF">ACCAA_350124</name>
</gene>
<protein>
    <submittedName>
        <fullName evidence="1">Uncharacterized protein</fullName>
    </submittedName>
</protein>
<organism evidence="1 2">
    <name type="scientific">Candidatus Accumulibacter aalborgensis</name>
    <dbReference type="NCBI Taxonomy" id="1860102"/>
    <lineage>
        <taxon>Bacteria</taxon>
        <taxon>Pseudomonadati</taxon>
        <taxon>Pseudomonadota</taxon>
        <taxon>Betaproteobacteria</taxon>
        <taxon>Candidatus Accumulibacter</taxon>
    </lineage>
</organism>
<dbReference type="AlphaFoldDB" id="A0A1A8XQN2"/>